<keyword evidence="2" id="KW-1185">Reference proteome</keyword>
<accession>A0A5M9JQ86</accession>
<comment type="caution">
    <text evidence="1">The sequence shown here is derived from an EMBL/GenBank/DDBJ whole genome shotgun (WGS) entry which is preliminary data.</text>
</comment>
<dbReference type="Proteomes" id="UP000322873">
    <property type="component" value="Unassembled WGS sequence"/>
</dbReference>
<reference evidence="1 2" key="1">
    <citation type="submission" date="2019-06" db="EMBL/GenBank/DDBJ databases">
        <title>Genome Sequence of the Brown Rot Fungal Pathogen Monilinia fructicola.</title>
        <authorList>
            <person name="De Miccolis Angelini R.M."/>
            <person name="Landi L."/>
            <person name="Abate D."/>
            <person name="Pollastro S."/>
            <person name="Romanazzi G."/>
            <person name="Faretra F."/>
        </authorList>
    </citation>
    <scope>NUCLEOTIDE SEQUENCE [LARGE SCALE GENOMIC DNA]</scope>
    <source>
        <strain evidence="1 2">Mfrc123</strain>
    </source>
</reference>
<dbReference type="AlphaFoldDB" id="A0A5M9JQ86"/>
<gene>
    <name evidence="1" type="ORF">EYC84_001664</name>
</gene>
<organism evidence="1 2">
    <name type="scientific">Monilinia fructicola</name>
    <name type="common">Brown rot fungus</name>
    <name type="synonym">Ciboria fructicola</name>
    <dbReference type="NCBI Taxonomy" id="38448"/>
    <lineage>
        <taxon>Eukaryota</taxon>
        <taxon>Fungi</taxon>
        <taxon>Dikarya</taxon>
        <taxon>Ascomycota</taxon>
        <taxon>Pezizomycotina</taxon>
        <taxon>Leotiomycetes</taxon>
        <taxon>Helotiales</taxon>
        <taxon>Sclerotiniaceae</taxon>
        <taxon>Monilinia</taxon>
    </lineage>
</organism>
<name>A0A5M9JQ86_MONFR</name>
<protein>
    <submittedName>
        <fullName evidence="1">Uncharacterized protein</fullName>
    </submittedName>
</protein>
<proteinExistence type="predicted"/>
<dbReference type="EMBL" id="VICG01000005">
    <property type="protein sequence ID" value="KAA8571678.1"/>
    <property type="molecule type" value="Genomic_DNA"/>
</dbReference>
<sequence>MPVGPIDVPHVMQHGDLQLVICTNSVPFPPLVGPVRRRKPIRPDGLDIDGMSWEREGILSHRLMCAFLLVQEARTRQMFRHMHVRSMYVHIMSCGLPQRTYQVVSYMSGTPHARTAGRNKTSAQIPHPHRCISPVHSRMLCCAERNIPRPSWTRSTGEEKISELMIFGILPCPPT</sequence>
<evidence type="ECO:0000313" key="2">
    <source>
        <dbReference type="Proteomes" id="UP000322873"/>
    </source>
</evidence>
<evidence type="ECO:0000313" key="1">
    <source>
        <dbReference type="EMBL" id="KAA8571678.1"/>
    </source>
</evidence>